<keyword evidence="1" id="KW-0812">Transmembrane</keyword>
<evidence type="ECO:0000259" key="2">
    <source>
        <dbReference type="Pfam" id="PF01569"/>
    </source>
</evidence>
<feature type="transmembrane region" description="Helical" evidence="1">
    <location>
        <begin position="54"/>
        <end position="74"/>
    </location>
</feature>
<keyword evidence="1" id="KW-1133">Transmembrane helix</keyword>
<protein>
    <submittedName>
        <fullName evidence="3">Phosphatase PAP2 family protein</fullName>
    </submittedName>
</protein>
<name>A0ABS8DH52_9FIRM</name>
<evidence type="ECO:0000313" key="4">
    <source>
        <dbReference type="Proteomes" id="UP001299546"/>
    </source>
</evidence>
<feature type="domain" description="Phosphatidic acid phosphatase type 2/haloperoxidase" evidence="2">
    <location>
        <begin position="139"/>
        <end position="210"/>
    </location>
</feature>
<feature type="transmembrane region" description="Helical" evidence="1">
    <location>
        <begin position="12"/>
        <end position="34"/>
    </location>
</feature>
<accession>A0ABS8DH52</accession>
<dbReference type="Proteomes" id="UP001299546">
    <property type="component" value="Unassembled WGS sequence"/>
</dbReference>
<sequence>MDKLKMKWKEFIFPVHWLLPVIFTFVFNNSIYFGVRLFTEGRHHFDLTSSIDNLVPFMPQFIIIYFSCYILWVVNYCMIAKQDKEQRYRFFTADFYARIVCLLFFLFLPTTNIRPVLSGGDIWTEAVRFLYSIDPASNLLPSIHCMASWFCYVGIRGNKKIPLWYRRFTCIAAFVVFYSTLALRQHVLIDVFAGVALAEITYFISCHTNGYRIYMKIFERAGDRLMELIRGKEHGKQEENVV</sequence>
<evidence type="ECO:0000313" key="3">
    <source>
        <dbReference type="EMBL" id="MCB7387499.1"/>
    </source>
</evidence>
<dbReference type="EMBL" id="JAJCIS010000004">
    <property type="protein sequence ID" value="MCB7387499.1"/>
    <property type="molecule type" value="Genomic_DNA"/>
</dbReference>
<feature type="transmembrane region" description="Helical" evidence="1">
    <location>
        <begin position="164"/>
        <end position="181"/>
    </location>
</feature>
<feature type="transmembrane region" description="Helical" evidence="1">
    <location>
        <begin position="187"/>
        <end position="206"/>
    </location>
</feature>
<dbReference type="Pfam" id="PF01569">
    <property type="entry name" value="PAP2"/>
    <property type="match status" value="1"/>
</dbReference>
<reference evidence="3 4" key="1">
    <citation type="submission" date="2021-10" db="EMBL/GenBank/DDBJ databases">
        <title>Collection of gut derived symbiotic bacterial strains cultured from healthy donors.</title>
        <authorList>
            <person name="Lin H."/>
            <person name="Littmann E."/>
            <person name="Kohout C."/>
            <person name="Pamer E.G."/>
        </authorList>
    </citation>
    <scope>NUCLEOTIDE SEQUENCE [LARGE SCALE GENOMIC DNA]</scope>
    <source>
        <strain evidence="3 4">DFI.1.165</strain>
    </source>
</reference>
<gene>
    <name evidence="3" type="ORF">LIZ65_09375</name>
</gene>
<evidence type="ECO:0000256" key="1">
    <source>
        <dbReference type="SAM" id="Phobius"/>
    </source>
</evidence>
<comment type="caution">
    <text evidence="3">The sequence shown here is derived from an EMBL/GenBank/DDBJ whole genome shotgun (WGS) entry which is preliminary data.</text>
</comment>
<proteinExistence type="predicted"/>
<organism evidence="3 4">
    <name type="scientific">Bariatricus massiliensis</name>
    <dbReference type="NCBI Taxonomy" id="1745713"/>
    <lineage>
        <taxon>Bacteria</taxon>
        <taxon>Bacillati</taxon>
        <taxon>Bacillota</taxon>
        <taxon>Clostridia</taxon>
        <taxon>Lachnospirales</taxon>
        <taxon>Lachnospiraceae</taxon>
        <taxon>Bariatricus</taxon>
    </lineage>
</organism>
<dbReference type="RefSeq" id="WP_066737493.1">
    <property type="nucleotide sequence ID" value="NZ_JAJCIQ010000005.1"/>
</dbReference>
<keyword evidence="4" id="KW-1185">Reference proteome</keyword>
<feature type="transmembrane region" description="Helical" evidence="1">
    <location>
        <begin position="95"/>
        <end position="117"/>
    </location>
</feature>
<feature type="transmembrane region" description="Helical" evidence="1">
    <location>
        <begin position="129"/>
        <end position="152"/>
    </location>
</feature>
<keyword evidence="1" id="KW-0472">Membrane</keyword>
<dbReference type="InterPro" id="IPR000326">
    <property type="entry name" value="PAP2/HPO"/>
</dbReference>